<evidence type="ECO:0000256" key="6">
    <source>
        <dbReference type="ARBA" id="ARBA00023136"/>
    </source>
</evidence>
<evidence type="ECO:0000256" key="9">
    <source>
        <dbReference type="SAM" id="Phobius"/>
    </source>
</evidence>
<evidence type="ECO:0000313" key="12">
    <source>
        <dbReference type="EMBL" id="TDP51407.1"/>
    </source>
</evidence>
<name>A0A4R6PXR5_9FIRM</name>
<keyword evidence="7" id="KW-0998">Cell outer membrane</keyword>
<dbReference type="PANTHER" id="PTHR11319:SF35">
    <property type="entry name" value="OUTER MEMBRANE PROTEIN PMPC-RELATED"/>
    <property type="match status" value="1"/>
</dbReference>
<feature type="domain" description="DUF7601" evidence="11">
    <location>
        <begin position="398"/>
        <end position="490"/>
    </location>
</feature>
<evidence type="ECO:0000259" key="11">
    <source>
        <dbReference type="Pfam" id="PF24547"/>
    </source>
</evidence>
<dbReference type="InterPro" id="IPR055382">
    <property type="entry name" value="DUF7601"/>
</dbReference>
<gene>
    <name evidence="12" type="ORF">EV211_13128</name>
</gene>
<organism evidence="12 13">
    <name type="scientific">Aminicella lysinilytica</name>
    <dbReference type="NCBI Taxonomy" id="433323"/>
    <lineage>
        <taxon>Bacteria</taxon>
        <taxon>Bacillati</taxon>
        <taxon>Bacillota</taxon>
        <taxon>Clostridia</taxon>
        <taxon>Peptostreptococcales</taxon>
        <taxon>Anaerovoracaceae</taxon>
        <taxon>Aminicella</taxon>
    </lineage>
</organism>
<sequence length="736" mass="78194">MDSIPIRRSSLGNLDSSSKDTKTPTIIKLSSDINVNFLNFEVKNDADITIMPSGRSVTISRAARFTDPLFDVKEGCKLTLKSDGNNTLTVDGKNIEANNPLVNTAGTFTTDGVTLKNGNNGKSKDAYGGAVYAYGGLVTLENSTLSGNTAGDAGGAVYASNCTLKLSSATFTGNSSIGGGAIYNNKVTSTIDNCTFKDNQATRISGGAIFGFNGSHMTVNSGTFTGNKAGAMGGAIYNDEGCKQIYTDKTAFTGNTAESAGGGIWNCPFGTSSYYTFAGVSFYGNSAKVKGDDISIETSKSGYDMNKEYISDLNYAGESLGWYKDVEGSRYSDGTRDKAELSYHQNTNKEVDMHSTLSEEKYNESAGKAAITFTDNHSSSEGGAIANNGSISIGNKSGLLISKEVKGEGAPADDEFQFTVTFSDGGTYDGVASGSTVTTKAGGKIVIAGVPQGIGYTVTERSKSGYTAEKATITGTIGEYGSTAAFVNTYAKPSPPEPVYGTVKVTKLWNDNDNAAGVRLASISIALLDGAGNDTGKTLTLNNENKWTGEFTGLAADTSGYTVRETDVSNYRAEYMSTDGNFTITNTYVPEKPIPDAGTITVHKIWKDNNNKAQVRTAKVDIMLFHNGKYTGKYITLNKKNGWTGKFTGLNSDTSGYTVEEAKVDYYRAEYKRSGDKYTVTNSYNVRAHDNQSDNYGSNEPHAPDTGDDSPIGVYITLLLLSGALLAAVIYWNKRN</sequence>
<dbReference type="InterPro" id="IPR017502">
    <property type="entry name" value="Sortase_SrtB_target"/>
</dbReference>
<evidence type="ECO:0000256" key="1">
    <source>
        <dbReference type="ARBA" id="ARBA00004196"/>
    </source>
</evidence>
<dbReference type="Gene3D" id="2.160.20.20">
    <property type="match status" value="1"/>
</dbReference>
<dbReference type="CDD" id="cd00222">
    <property type="entry name" value="CollagenBindB"/>
    <property type="match status" value="2"/>
</dbReference>
<dbReference type="PANTHER" id="PTHR11319">
    <property type="entry name" value="G PROTEIN-COUPLED RECEPTOR-RELATED"/>
    <property type="match status" value="1"/>
</dbReference>
<evidence type="ECO:0000313" key="13">
    <source>
        <dbReference type="Proteomes" id="UP000295500"/>
    </source>
</evidence>
<evidence type="ECO:0000256" key="4">
    <source>
        <dbReference type="ARBA" id="ARBA00022525"/>
    </source>
</evidence>
<evidence type="ECO:0000256" key="5">
    <source>
        <dbReference type="ARBA" id="ARBA00022729"/>
    </source>
</evidence>
<evidence type="ECO:0000256" key="2">
    <source>
        <dbReference type="ARBA" id="ARBA00004442"/>
    </source>
</evidence>
<dbReference type="InterPro" id="IPR008454">
    <property type="entry name" value="Collagen-bd_Cna-like_B-typ_dom"/>
</dbReference>
<keyword evidence="5" id="KW-0732">Signal</keyword>
<keyword evidence="13" id="KW-1185">Reference proteome</keyword>
<dbReference type="InterPro" id="IPR003368">
    <property type="entry name" value="POMP_repeat"/>
</dbReference>
<accession>A0A4R6PXR5</accession>
<dbReference type="NCBIfam" id="TIGR01376">
    <property type="entry name" value="POMP_repeat"/>
    <property type="match status" value="1"/>
</dbReference>
<dbReference type="Proteomes" id="UP000295500">
    <property type="component" value="Unassembled WGS sequence"/>
</dbReference>
<comment type="subcellular location">
    <subcellularLocation>
        <location evidence="1">Cell envelope</location>
    </subcellularLocation>
    <subcellularLocation>
        <location evidence="2">Cell outer membrane</location>
    </subcellularLocation>
    <subcellularLocation>
        <location evidence="3">Secreted</location>
    </subcellularLocation>
</comment>
<dbReference type="SUPFAM" id="SSF51126">
    <property type="entry name" value="Pectin lyase-like"/>
    <property type="match status" value="1"/>
</dbReference>
<dbReference type="SUPFAM" id="SSF49478">
    <property type="entry name" value="Cna protein B-type domain"/>
    <property type="match status" value="2"/>
</dbReference>
<keyword evidence="4" id="KW-0964">Secreted</keyword>
<dbReference type="InterPro" id="IPR011050">
    <property type="entry name" value="Pectin_lyase_fold/virulence"/>
</dbReference>
<proteinExistence type="predicted"/>
<dbReference type="GO" id="GO:0009279">
    <property type="term" value="C:cell outer membrane"/>
    <property type="evidence" value="ECO:0007669"/>
    <property type="project" value="UniProtKB-SubCell"/>
</dbReference>
<keyword evidence="9" id="KW-0812">Transmembrane</keyword>
<protein>
    <submittedName>
        <fullName evidence="12">Putative secreted protein</fullName>
    </submittedName>
</protein>
<dbReference type="Pfam" id="PF24547">
    <property type="entry name" value="DUF7601"/>
    <property type="match status" value="1"/>
</dbReference>
<evidence type="ECO:0000259" key="10">
    <source>
        <dbReference type="Pfam" id="PF05738"/>
    </source>
</evidence>
<dbReference type="EMBL" id="SNXO01000031">
    <property type="protein sequence ID" value="TDP51407.1"/>
    <property type="molecule type" value="Genomic_DNA"/>
</dbReference>
<comment type="caution">
    <text evidence="12">The sequence shown here is derived from an EMBL/GenBank/DDBJ whole genome shotgun (WGS) entry which is preliminary data.</text>
</comment>
<evidence type="ECO:0000256" key="7">
    <source>
        <dbReference type="ARBA" id="ARBA00023237"/>
    </source>
</evidence>
<feature type="transmembrane region" description="Helical" evidence="9">
    <location>
        <begin position="712"/>
        <end position="732"/>
    </location>
</feature>
<feature type="domain" description="CNA-B" evidence="10">
    <location>
        <begin position="600"/>
        <end position="683"/>
    </location>
</feature>
<feature type="region of interest" description="Disordered" evidence="8">
    <location>
        <begin position="1"/>
        <end position="22"/>
    </location>
</feature>
<evidence type="ECO:0000256" key="3">
    <source>
        <dbReference type="ARBA" id="ARBA00004613"/>
    </source>
</evidence>
<dbReference type="Pfam" id="PF02415">
    <property type="entry name" value="Chlam_PMP"/>
    <property type="match status" value="2"/>
</dbReference>
<dbReference type="AlphaFoldDB" id="A0A4R6PXR5"/>
<dbReference type="Pfam" id="PF05738">
    <property type="entry name" value="Cna_B"/>
    <property type="match status" value="2"/>
</dbReference>
<dbReference type="Gene3D" id="2.60.40.1140">
    <property type="entry name" value="Collagen-binding surface protein Cna, B-type domain"/>
    <property type="match status" value="3"/>
</dbReference>
<dbReference type="NCBIfam" id="TIGR03063">
    <property type="entry name" value="srtB_target"/>
    <property type="match status" value="1"/>
</dbReference>
<evidence type="ECO:0000256" key="8">
    <source>
        <dbReference type="SAM" id="MobiDB-lite"/>
    </source>
</evidence>
<keyword evidence="6 9" id="KW-0472">Membrane</keyword>
<keyword evidence="9" id="KW-1133">Transmembrane helix</keyword>
<dbReference type="InterPro" id="IPR012332">
    <property type="entry name" value="Autotransporter_pectin_lyase_C"/>
</dbReference>
<reference evidence="12 13" key="1">
    <citation type="submission" date="2019-03" db="EMBL/GenBank/DDBJ databases">
        <title>Genomic Encyclopedia of Type Strains, Phase IV (KMG-IV): sequencing the most valuable type-strain genomes for metagenomic binning, comparative biology and taxonomic classification.</title>
        <authorList>
            <person name="Goeker M."/>
        </authorList>
    </citation>
    <scope>NUCLEOTIDE SEQUENCE [LARGE SCALE GENOMIC DNA]</scope>
    <source>
        <strain evidence="12 13">DSM 28287</strain>
    </source>
</reference>
<feature type="domain" description="CNA-B" evidence="10">
    <location>
        <begin position="503"/>
        <end position="587"/>
    </location>
</feature>
<dbReference type="GO" id="GO:0005576">
    <property type="term" value="C:extracellular region"/>
    <property type="evidence" value="ECO:0007669"/>
    <property type="project" value="UniProtKB-SubCell"/>
</dbReference>